<name>A0A3B4EX81_9CICH</name>
<reference evidence="2" key="1">
    <citation type="submission" date="2023-09" db="UniProtKB">
        <authorList>
            <consortium name="Ensembl"/>
        </authorList>
    </citation>
    <scope>IDENTIFICATION</scope>
</reference>
<dbReference type="Gene3D" id="1.25.40.180">
    <property type="match status" value="1"/>
</dbReference>
<dbReference type="GeneTree" id="ENSGT00940000182476"/>
<evidence type="ECO:0000313" key="2">
    <source>
        <dbReference type="Ensembl" id="ENSPNYP00000002790.1"/>
    </source>
</evidence>
<dbReference type="STRING" id="303518.ENSPNYP00000002790"/>
<feature type="region of interest" description="Disordered" evidence="1">
    <location>
        <begin position="1"/>
        <end position="24"/>
    </location>
</feature>
<accession>A0A3B4EX81</accession>
<organism evidence="2">
    <name type="scientific">Pundamilia nyererei</name>
    <dbReference type="NCBI Taxonomy" id="303518"/>
    <lineage>
        <taxon>Eukaryota</taxon>
        <taxon>Metazoa</taxon>
        <taxon>Chordata</taxon>
        <taxon>Craniata</taxon>
        <taxon>Vertebrata</taxon>
        <taxon>Euteleostomi</taxon>
        <taxon>Actinopterygii</taxon>
        <taxon>Neopterygii</taxon>
        <taxon>Teleostei</taxon>
        <taxon>Neoteleostei</taxon>
        <taxon>Acanthomorphata</taxon>
        <taxon>Ovalentaria</taxon>
        <taxon>Cichlomorphae</taxon>
        <taxon>Cichliformes</taxon>
        <taxon>Cichlidae</taxon>
        <taxon>African cichlids</taxon>
        <taxon>Pseudocrenilabrinae</taxon>
        <taxon>Haplochromini</taxon>
        <taxon>Pundamilia</taxon>
    </lineage>
</organism>
<protein>
    <submittedName>
        <fullName evidence="2">Uncharacterized protein</fullName>
    </submittedName>
</protein>
<proteinExistence type="predicted"/>
<dbReference type="AlphaFoldDB" id="A0A3B4EX81"/>
<sequence>MSRRRHSDENDGGQAHKRRRTSEPIEIEDRLESLICRVGEKVRRLYRKDTFLFSG</sequence>
<dbReference type="Ensembl" id="ENSPNYT00000002863.1">
    <property type="protein sequence ID" value="ENSPNYP00000002790.1"/>
    <property type="gene ID" value="ENSPNYG00000002192.1"/>
</dbReference>
<evidence type="ECO:0000256" key="1">
    <source>
        <dbReference type="SAM" id="MobiDB-lite"/>
    </source>
</evidence>